<organism evidence="1 2">
    <name type="scientific">Microbispora corallina</name>
    <dbReference type="NCBI Taxonomy" id="83302"/>
    <lineage>
        <taxon>Bacteria</taxon>
        <taxon>Bacillati</taxon>
        <taxon>Actinomycetota</taxon>
        <taxon>Actinomycetes</taxon>
        <taxon>Streptosporangiales</taxon>
        <taxon>Streptosporangiaceae</taxon>
        <taxon>Microbispora</taxon>
    </lineage>
</organism>
<evidence type="ECO:0000313" key="1">
    <source>
        <dbReference type="EMBL" id="GIH39473.1"/>
    </source>
</evidence>
<sequence length="100" mass="10470">MGWMTDPGHYFQERPASVAYPPSKSALNALTIQYAKELRPHGILVNAAAPGPCDTDFARDMGLGLSRTAAQGAAVAVRLATLGPDGPTGGFFDDDGPVPW</sequence>
<reference evidence="1 2" key="1">
    <citation type="submission" date="2021-01" db="EMBL/GenBank/DDBJ databases">
        <title>Whole genome shotgun sequence of Microbispora corallina NBRC 16416.</title>
        <authorList>
            <person name="Komaki H."/>
            <person name="Tamura T."/>
        </authorList>
    </citation>
    <scope>NUCLEOTIDE SEQUENCE [LARGE SCALE GENOMIC DNA]</scope>
    <source>
        <strain evidence="1 2">NBRC 16416</strain>
    </source>
</reference>
<dbReference type="InterPro" id="IPR036291">
    <property type="entry name" value="NAD(P)-bd_dom_sf"/>
</dbReference>
<dbReference type="Pfam" id="PF00106">
    <property type="entry name" value="adh_short"/>
    <property type="match status" value="1"/>
</dbReference>
<dbReference type="SUPFAM" id="SSF51735">
    <property type="entry name" value="NAD(P)-binding Rossmann-fold domains"/>
    <property type="match status" value="1"/>
</dbReference>
<proteinExistence type="predicted"/>
<accession>A0ABQ4FXE0</accession>
<evidence type="ECO:0000313" key="2">
    <source>
        <dbReference type="Proteomes" id="UP000603904"/>
    </source>
</evidence>
<keyword evidence="2" id="KW-1185">Reference proteome</keyword>
<dbReference type="EMBL" id="BOOC01000008">
    <property type="protein sequence ID" value="GIH39473.1"/>
    <property type="molecule type" value="Genomic_DNA"/>
</dbReference>
<dbReference type="Gene3D" id="3.40.50.720">
    <property type="entry name" value="NAD(P)-binding Rossmann-like Domain"/>
    <property type="match status" value="1"/>
</dbReference>
<gene>
    <name evidence="1" type="ORF">Mco01_24730</name>
</gene>
<name>A0ABQ4FXE0_9ACTN</name>
<comment type="caution">
    <text evidence="1">The sequence shown here is derived from an EMBL/GenBank/DDBJ whole genome shotgun (WGS) entry which is preliminary data.</text>
</comment>
<dbReference type="InterPro" id="IPR002347">
    <property type="entry name" value="SDR_fam"/>
</dbReference>
<dbReference type="Proteomes" id="UP000603904">
    <property type="component" value="Unassembled WGS sequence"/>
</dbReference>
<protein>
    <submittedName>
        <fullName evidence="1">Uncharacterized protein</fullName>
    </submittedName>
</protein>
<dbReference type="PRINTS" id="PR00081">
    <property type="entry name" value="GDHRDH"/>
</dbReference>